<dbReference type="CDD" id="cd00947">
    <property type="entry name" value="TBP_aldolase_IIB"/>
    <property type="match status" value="1"/>
</dbReference>
<feature type="binding site" evidence="4">
    <location>
        <position position="103"/>
    </location>
    <ligand>
        <name>Zn(2+)</name>
        <dbReference type="ChEBI" id="CHEBI:29105"/>
        <label>2</label>
    </ligand>
</feature>
<dbReference type="PANTHER" id="PTHR30304:SF0">
    <property type="entry name" value="D-TAGATOSE-1,6-BISPHOSPHATE ALDOLASE SUBUNIT GATY-RELATED"/>
    <property type="match status" value="1"/>
</dbReference>
<dbReference type="InterPro" id="IPR013785">
    <property type="entry name" value="Aldolase_TIM"/>
</dbReference>
<evidence type="ECO:0000256" key="3">
    <source>
        <dbReference type="PIRSR" id="PIRSR001359-1"/>
    </source>
</evidence>
<reference evidence="5 6" key="1">
    <citation type="submission" date="2018-10" db="EMBL/GenBank/DDBJ databases">
        <title>Histidinibacterium lentulum gen. nov., sp. nov., a marine bacterium from the culture broth of Picochlorum sp. 122.</title>
        <authorList>
            <person name="Wang G."/>
        </authorList>
    </citation>
    <scope>NUCLEOTIDE SEQUENCE [LARGE SCALE GENOMIC DNA]</scope>
    <source>
        <strain evidence="5 6">B17</strain>
    </source>
</reference>
<dbReference type="Gene3D" id="3.20.20.70">
    <property type="entry name" value="Aldolase class I"/>
    <property type="match status" value="1"/>
</dbReference>
<dbReference type="Pfam" id="PF01116">
    <property type="entry name" value="F_bP_aldolase"/>
    <property type="match status" value="1"/>
</dbReference>
<comment type="caution">
    <text evidence="5">The sequence shown here is derived from an EMBL/GenBank/DDBJ whole genome shotgun (WGS) entry which is preliminary data.</text>
</comment>
<name>A0A3N2R8G4_9RHOB</name>
<keyword evidence="2" id="KW-0113">Calvin cycle</keyword>
<evidence type="ECO:0000256" key="2">
    <source>
        <dbReference type="ARBA" id="ARBA00022567"/>
    </source>
</evidence>
<dbReference type="SUPFAM" id="SSF51569">
    <property type="entry name" value="Aldolase"/>
    <property type="match status" value="1"/>
</dbReference>
<evidence type="ECO:0000256" key="4">
    <source>
        <dbReference type="PIRSR" id="PIRSR001359-3"/>
    </source>
</evidence>
<feature type="binding site" evidence="4">
    <location>
        <position position="133"/>
    </location>
    <ligand>
        <name>Zn(2+)</name>
        <dbReference type="ChEBI" id="CHEBI:29105"/>
        <label>2</label>
    </ligand>
</feature>
<dbReference type="InterPro" id="IPR000771">
    <property type="entry name" value="FBA_II"/>
</dbReference>
<dbReference type="GO" id="GO:0016832">
    <property type="term" value="F:aldehyde-lyase activity"/>
    <property type="evidence" value="ECO:0007669"/>
    <property type="project" value="InterPro"/>
</dbReference>
<dbReference type="PANTHER" id="PTHR30304">
    <property type="entry name" value="D-TAGATOSE-1,6-BISPHOSPHATE ALDOLASE"/>
    <property type="match status" value="1"/>
</dbReference>
<feature type="binding site" evidence="4">
    <location>
        <position position="173"/>
    </location>
    <ligand>
        <name>Zn(2+)</name>
        <dbReference type="ChEBI" id="CHEBI:29105"/>
        <label>1</label>
        <note>catalytic</note>
    </ligand>
</feature>
<feature type="active site" description="Proton donor" evidence="3">
    <location>
        <position position="81"/>
    </location>
</feature>
<dbReference type="RefSeq" id="WP_123641241.1">
    <property type="nucleotide sequence ID" value="NZ_ML119082.1"/>
</dbReference>
<dbReference type="OrthoDB" id="9803995at2"/>
<dbReference type="InterPro" id="IPR050246">
    <property type="entry name" value="Class_II_FBP_aldolase"/>
</dbReference>
<evidence type="ECO:0000313" key="5">
    <source>
        <dbReference type="EMBL" id="ROU03708.1"/>
    </source>
</evidence>
<dbReference type="Proteomes" id="UP000268016">
    <property type="component" value="Unassembled WGS sequence"/>
</dbReference>
<comment type="cofactor">
    <cofactor evidence="4">
        <name>Zn(2+)</name>
        <dbReference type="ChEBI" id="CHEBI:29105"/>
    </cofactor>
    <text evidence="4">Binds 2 Zn(2+) ions per subunit. One is catalytic and the other provides a structural contribution.</text>
</comment>
<dbReference type="GO" id="GO:0019253">
    <property type="term" value="P:reductive pentose-phosphate cycle"/>
    <property type="evidence" value="ECO:0007669"/>
    <property type="project" value="UniProtKB-UniPathway"/>
</dbReference>
<evidence type="ECO:0000256" key="1">
    <source>
        <dbReference type="ARBA" id="ARBA00005215"/>
    </source>
</evidence>
<feature type="binding site" evidence="4">
    <location>
        <position position="201"/>
    </location>
    <ligand>
        <name>Zn(2+)</name>
        <dbReference type="ChEBI" id="CHEBI:29105"/>
        <label>1</label>
        <note>catalytic</note>
    </ligand>
</feature>
<dbReference type="PIRSF" id="PIRSF001359">
    <property type="entry name" value="F_bP_aldolase_II"/>
    <property type="match status" value="1"/>
</dbReference>
<accession>A0A3N2R8G4</accession>
<dbReference type="EMBL" id="RDRB01000002">
    <property type="protein sequence ID" value="ROU03708.1"/>
    <property type="molecule type" value="Genomic_DNA"/>
</dbReference>
<gene>
    <name evidence="5" type="ORF">EAT49_05265</name>
</gene>
<keyword evidence="4" id="KW-0862">Zinc</keyword>
<feature type="binding site" evidence="4">
    <location>
        <position position="82"/>
    </location>
    <ligand>
        <name>Zn(2+)</name>
        <dbReference type="ChEBI" id="CHEBI:29105"/>
        <label>1</label>
        <note>catalytic</note>
    </ligand>
</feature>
<protein>
    <submittedName>
        <fullName evidence="5">Class II fructose-bisphosphate aldolase</fullName>
    </submittedName>
</protein>
<sequence length="280" mass="29330">MKAALAPVLAEANARGHAVPGFVVQGWEDALAYTRAAEAEGLPLILQIGPGARAHTPLEVLAPMLAHLAETAPVPVVTHLDHSRDVDDCRRALDLGLSSLMFDGSHLPLAENVALTREVVRFAHASGVSVEGEVGTVGYAGGASSAPTDPEEARILAEETGLDALAVSVGNLHLQTGPEAHIDRAALSAIEAATAVPLVLHGGSGIPSAMRRSLAAGTRVAKFNLGTELRRTFGAALREGLARHPERFDRIEILTETIDPLTEAARRLLRELAPGDRPSV</sequence>
<organism evidence="5 6">
    <name type="scientific">Histidinibacterium lentulum</name>
    <dbReference type="NCBI Taxonomy" id="2480588"/>
    <lineage>
        <taxon>Bacteria</taxon>
        <taxon>Pseudomonadati</taxon>
        <taxon>Pseudomonadota</taxon>
        <taxon>Alphaproteobacteria</taxon>
        <taxon>Rhodobacterales</taxon>
        <taxon>Paracoccaceae</taxon>
        <taxon>Histidinibacterium</taxon>
    </lineage>
</organism>
<evidence type="ECO:0000313" key="6">
    <source>
        <dbReference type="Proteomes" id="UP000268016"/>
    </source>
</evidence>
<dbReference type="AlphaFoldDB" id="A0A3N2R8G4"/>
<comment type="pathway">
    <text evidence="1">Carbohydrate biosynthesis; Calvin cycle.</text>
</comment>
<dbReference type="GO" id="GO:0008270">
    <property type="term" value="F:zinc ion binding"/>
    <property type="evidence" value="ECO:0007669"/>
    <property type="project" value="InterPro"/>
</dbReference>
<keyword evidence="6" id="KW-1185">Reference proteome</keyword>
<dbReference type="UniPathway" id="UPA00116"/>
<proteinExistence type="predicted"/>
<keyword evidence="4" id="KW-0479">Metal-binding</keyword>